<keyword evidence="5 9" id="KW-0067">ATP-binding</keyword>
<dbReference type="Pfam" id="PF03054">
    <property type="entry name" value="tRNA_Me_trans"/>
    <property type="match status" value="1"/>
</dbReference>
<dbReference type="PANTHER" id="PTHR11933:SF5">
    <property type="entry name" value="MITOCHONDRIAL TRNA-SPECIFIC 2-THIOURIDYLASE 1"/>
    <property type="match status" value="1"/>
</dbReference>
<dbReference type="Gene3D" id="2.30.30.280">
    <property type="entry name" value="Adenine nucleotide alpha hydrolases-like domains"/>
    <property type="match status" value="1"/>
</dbReference>
<feature type="disulfide bond" description="Alternate" evidence="9">
    <location>
        <begin position="99"/>
        <end position="196"/>
    </location>
</feature>
<accession>A0A9D1KHP9</accession>
<keyword evidence="1 9" id="KW-0820">tRNA-binding</keyword>
<dbReference type="GO" id="GO:0000049">
    <property type="term" value="F:tRNA binding"/>
    <property type="evidence" value="ECO:0007669"/>
    <property type="project" value="UniProtKB-KW"/>
</dbReference>
<keyword evidence="7 9" id="KW-1015">Disulfide bond</keyword>
<reference evidence="12" key="2">
    <citation type="journal article" date="2021" name="PeerJ">
        <title>Extensive microbial diversity within the chicken gut microbiome revealed by metagenomics and culture.</title>
        <authorList>
            <person name="Gilroy R."/>
            <person name="Ravi A."/>
            <person name="Getino M."/>
            <person name="Pursley I."/>
            <person name="Horton D.L."/>
            <person name="Alikhan N.F."/>
            <person name="Baker D."/>
            <person name="Gharbi K."/>
            <person name="Hall N."/>
            <person name="Watson M."/>
            <person name="Adriaenssens E.M."/>
            <person name="Foster-Nyarko E."/>
            <person name="Jarju S."/>
            <person name="Secka A."/>
            <person name="Antonio M."/>
            <person name="Oren A."/>
            <person name="Chaudhuri R.R."/>
            <person name="La Ragione R."/>
            <person name="Hildebrand F."/>
            <person name="Pallen M.J."/>
        </authorList>
    </citation>
    <scope>NUCLEOTIDE SEQUENCE</scope>
    <source>
        <strain evidence="12">ChiHecec2B26-709</strain>
    </source>
</reference>
<organism evidence="12 13">
    <name type="scientific">Candidatus Cryptobacteroides merdipullorum</name>
    <dbReference type="NCBI Taxonomy" id="2840771"/>
    <lineage>
        <taxon>Bacteria</taxon>
        <taxon>Pseudomonadati</taxon>
        <taxon>Bacteroidota</taxon>
        <taxon>Bacteroidia</taxon>
        <taxon>Bacteroidales</taxon>
        <taxon>Candidatus Cryptobacteroides</taxon>
    </lineage>
</organism>
<dbReference type="HAMAP" id="MF_00144">
    <property type="entry name" value="tRNA_thiouridyl_MnmA"/>
    <property type="match status" value="1"/>
</dbReference>
<dbReference type="Pfam" id="PF20258">
    <property type="entry name" value="tRNA_Me_trans_C"/>
    <property type="match status" value="1"/>
</dbReference>
<dbReference type="InterPro" id="IPR014729">
    <property type="entry name" value="Rossmann-like_a/b/a_fold"/>
</dbReference>
<feature type="binding site" evidence="9">
    <location>
        <position position="123"/>
    </location>
    <ligand>
        <name>ATP</name>
        <dbReference type="ChEBI" id="CHEBI:30616"/>
    </ligand>
</feature>
<comment type="subcellular location">
    <subcellularLocation>
        <location evidence="9">Cytoplasm</location>
    </subcellularLocation>
</comment>
<feature type="site" description="Interaction with tRNA" evidence="9">
    <location>
        <position position="420"/>
    </location>
</feature>
<feature type="domain" description="tRNA-specific 2-thiouridylase MnmA-like C-terminal" evidence="10">
    <location>
        <begin position="364"/>
        <end position="437"/>
    </location>
</feature>
<dbReference type="AlphaFoldDB" id="A0A9D1KHP9"/>
<feature type="domain" description="tRNA-specific 2-thiouridylase MnmA-like central" evidence="11">
    <location>
        <begin position="302"/>
        <end position="347"/>
    </location>
</feature>
<dbReference type="InterPro" id="IPR004506">
    <property type="entry name" value="MnmA-like"/>
</dbReference>
<evidence type="ECO:0000256" key="3">
    <source>
        <dbReference type="ARBA" id="ARBA00022694"/>
    </source>
</evidence>
<feature type="active site" description="Cysteine persulfide intermediate" evidence="9">
    <location>
        <position position="196"/>
    </location>
</feature>
<dbReference type="Gene3D" id="2.40.30.10">
    <property type="entry name" value="Translation factors"/>
    <property type="match status" value="1"/>
</dbReference>
<protein>
    <recommendedName>
        <fullName evidence="9">tRNA-specific 2-thiouridylase MnmA</fullName>
        <ecNumber evidence="9">2.8.1.13</ecNumber>
    </recommendedName>
</protein>
<dbReference type="InterPro" id="IPR046884">
    <property type="entry name" value="MnmA-like_central"/>
</dbReference>
<dbReference type="CDD" id="cd01998">
    <property type="entry name" value="MnmA_TRMU-like"/>
    <property type="match status" value="1"/>
</dbReference>
<dbReference type="FunFam" id="3.40.50.620:FF:000115">
    <property type="entry name" value="tRNA-specific 2-thiouridylase MnmA"/>
    <property type="match status" value="1"/>
</dbReference>
<evidence type="ECO:0000256" key="7">
    <source>
        <dbReference type="ARBA" id="ARBA00023157"/>
    </source>
</evidence>
<dbReference type="Proteomes" id="UP000886881">
    <property type="component" value="Unassembled WGS sequence"/>
</dbReference>
<evidence type="ECO:0000256" key="2">
    <source>
        <dbReference type="ARBA" id="ARBA00022679"/>
    </source>
</evidence>
<comment type="similarity">
    <text evidence="9">Belongs to the MnmA/TRMU family.</text>
</comment>
<keyword evidence="6 9" id="KW-0694">RNA-binding</keyword>
<feature type="binding site" evidence="9">
    <location>
        <begin position="6"/>
        <end position="13"/>
    </location>
    <ligand>
        <name>ATP</name>
        <dbReference type="ChEBI" id="CHEBI:30616"/>
    </ligand>
</feature>
<evidence type="ECO:0000313" key="13">
    <source>
        <dbReference type="Proteomes" id="UP000886881"/>
    </source>
</evidence>
<sequence>MKICVGLSGGVDSSVAALLLKRQGYDVFAMFMQNWHDTEGTLHGDCEWEEDRFVAEMVARKIGIPFYFVDLSKEYRRRVVDYMFDEYARGRTPNPDVLCNREIKFDAFLKAARSLGADMVATGHYCRKEPLPDGTCRILEGSDPNKDQSYFLCQLNQDQLGAAMFPIGDLLKPEVRRLAHEADLPSADKKDSQGICFVGKVDLPVFLQQKLKSVEGDVVEVFDAYYLQSEKYLRDRALVEKARKCLSPDSDGQFPDAGGISDAELEEISMPIDYSNIRFETETYRSGKHHIKKTRWKPNPLGAIIGRHEGAQFYTIGQRRGLAIGGHADPLFVIATDIESNRVYVGEGEGHKGLTRSCLRIVPEEIHWIRPSETMRIGECRRYRVRIRYRQPLEDATLLMRENGLFIFFDRPQRSITPGQFAVWYAPDGEMLGSGVI</sequence>
<evidence type="ECO:0000256" key="6">
    <source>
        <dbReference type="ARBA" id="ARBA00022884"/>
    </source>
</evidence>
<keyword evidence="9" id="KW-0963">Cytoplasm</keyword>
<dbReference type="Pfam" id="PF20259">
    <property type="entry name" value="tRNA_Me_trans_M"/>
    <property type="match status" value="1"/>
</dbReference>
<comment type="catalytic activity">
    <reaction evidence="8 9">
        <text>S-sulfanyl-L-cysteinyl-[protein] + uridine(34) in tRNA + AH2 + ATP = 2-thiouridine(34) in tRNA + L-cysteinyl-[protein] + A + AMP + diphosphate + H(+)</text>
        <dbReference type="Rhea" id="RHEA:47032"/>
        <dbReference type="Rhea" id="RHEA-COMP:10131"/>
        <dbReference type="Rhea" id="RHEA-COMP:11726"/>
        <dbReference type="Rhea" id="RHEA-COMP:11727"/>
        <dbReference type="Rhea" id="RHEA-COMP:11728"/>
        <dbReference type="ChEBI" id="CHEBI:13193"/>
        <dbReference type="ChEBI" id="CHEBI:15378"/>
        <dbReference type="ChEBI" id="CHEBI:17499"/>
        <dbReference type="ChEBI" id="CHEBI:29950"/>
        <dbReference type="ChEBI" id="CHEBI:30616"/>
        <dbReference type="ChEBI" id="CHEBI:33019"/>
        <dbReference type="ChEBI" id="CHEBI:61963"/>
        <dbReference type="ChEBI" id="CHEBI:65315"/>
        <dbReference type="ChEBI" id="CHEBI:87170"/>
        <dbReference type="ChEBI" id="CHEBI:456215"/>
        <dbReference type="EC" id="2.8.1.13"/>
    </reaction>
</comment>
<keyword evidence="2 9" id="KW-0808">Transferase</keyword>
<feature type="region of interest" description="Interaction with target base in tRNA" evidence="9">
    <location>
        <begin position="94"/>
        <end position="96"/>
    </location>
</feature>
<dbReference type="PANTHER" id="PTHR11933">
    <property type="entry name" value="TRNA 5-METHYLAMINOMETHYL-2-THIOURIDYLATE -METHYLTRANSFERASE"/>
    <property type="match status" value="1"/>
</dbReference>
<evidence type="ECO:0000256" key="8">
    <source>
        <dbReference type="ARBA" id="ARBA00051542"/>
    </source>
</evidence>
<feature type="region of interest" description="Interaction with tRNA" evidence="9">
    <location>
        <begin position="146"/>
        <end position="148"/>
    </location>
</feature>
<keyword evidence="3 9" id="KW-0819">tRNA processing</keyword>
<gene>
    <name evidence="9 12" type="primary">mnmA</name>
    <name evidence="12" type="ORF">IAC35_01245</name>
</gene>
<dbReference type="GO" id="GO:0005737">
    <property type="term" value="C:cytoplasm"/>
    <property type="evidence" value="ECO:0007669"/>
    <property type="project" value="UniProtKB-SubCell"/>
</dbReference>
<evidence type="ECO:0000259" key="10">
    <source>
        <dbReference type="Pfam" id="PF20258"/>
    </source>
</evidence>
<dbReference type="NCBIfam" id="NF001138">
    <property type="entry name" value="PRK00143.1"/>
    <property type="match status" value="1"/>
</dbReference>
<dbReference type="InterPro" id="IPR023382">
    <property type="entry name" value="MnmA-like_central_sf"/>
</dbReference>
<proteinExistence type="inferred from homology"/>
<evidence type="ECO:0000256" key="1">
    <source>
        <dbReference type="ARBA" id="ARBA00022555"/>
    </source>
</evidence>
<evidence type="ECO:0000256" key="9">
    <source>
        <dbReference type="HAMAP-Rule" id="MF_00144"/>
    </source>
</evidence>
<evidence type="ECO:0000256" key="4">
    <source>
        <dbReference type="ARBA" id="ARBA00022741"/>
    </source>
</evidence>
<feature type="active site" description="Nucleophile" evidence="9">
    <location>
        <position position="99"/>
    </location>
</feature>
<evidence type="ECO:0000256" key="5">
    <source>
        <dbReference type="ARBA" id="ARBA00022840"/>
    </source>
</evidence>
<evidence type="ECO:0000313" key="12">
    <source>
        <dbReference type="EMBL" id="HIT46464.1"/>
    </source>
</evidence>
<dbReference type="EMBL" id="DVLC01000024">
    <property type="protein sequence ID" value="HIT46464.1"/>
    <property type="molecule type" value="Genomic_DNA"/>
</dbReference>
<dbReference type="GO" id="GO:0002143">
    <property type="term" value="P:tRNA wobble position uridine thiolation"/>
    <property type="evidence" value="ECO:0007669"/>
    <property type="project" value="TreeGrafter"/>
</dbReference>
<reference evidence="12" key="1">
    <citation type="submission" date="2020-10" db="EMBL/GenBank/DDBJ databases">
        <authorList>
            <person name="Gilroy R."/>
        </authorList>
    </citation>
    <scope>NUCLEOTIDE SEQUENCE</scope>
    <source>
        <strain evidence="12">ChiHecec2B26-709</strain>
    </source>
</reference>
<dbReference type="Gene3D" id="3.40.50.620">
    <property type="entry name" value="HUPs"/>
    <property type="match status" value="1"/>
</dbReference>
<dbReference type="InterPro" id="IPR046885">
    <property type="entry name" value="MnmA-like_C"/>
</dbReference>
<dbReference type="EC" id="2.8.1.13" evidence="9"/>
<feature type="region of interest" description="Interaction with tRNA" evidence="9">
    <location>
        <begin position="388"/>
        <end position="389"/>
    </location>
</feature>
<evidence type="ECO:0000259" key="11">
    <source>
        <dbReference type="Pfam" id="PF20259"/>
    </source>
</evidence>
<feature type="site" description="Interaction with tRNA" evidence="9">
    <location>
        <position position="124"/>
    </location>
</feature>
<comment type="caution">
    <text evidence="12">The sequence shown here is derived from an EMBL/GenBank/DDBJ whole genome shotgun (WGS) entry which is preliminary data.</text>
</comment>
<comment type="function">
    <text evidence="9">Catalyzes the 2-thiolation of uridine at the wobble position (U34) of tRNA, leading to the formation of s(2)U34.</text>
</comment>
<feature type="binding site" evidence="9">
    <location>
        <position position="32"/>
    </location>
    <ligand>
        <name>ATP</name>
        <dbReference type="ChEBI" id="CHEBI:30616"/>
    </ligand>
</feature>
<keyword evidence="4 9" id="KW-0547">Nucleotide-binding</keyword>
<name>A0A9D1KHP9_9BACT</name>
<dbReference type="NCBIfam" id="TIGR00420">
    <property type="entry name" value="trmU"/>
    <property type="match status" value="1"/>
</dbReference>
<dbReference type="GO" id="GO:0005524">
    <property type="term" value="F:ATP binding"/>
    <property type="evidence" value="ECO:0007669"/>
    <property type="project" value="UniProtKB-KW"/>
</dbReference>
<dbReference type="SUPFAM" id="SSF52402">
    <property type="entry name" value="Adenine nucleotide alpha hydrolases-like"/>
    <property type="match status" value="1"/>
</dbReference>
<dbReference type="GO" id="GO:0103016">
    <property type="term" value="F:tRNA-uridine 2-sulfurtransferase activity"/>
    <property type="evidence" value="ECO:0007669"/>
    <property type="project" value="UniProtKB-EC"/>
</dbReference>